<protein>
    <submittedName>
        <fullName evidence="1">Uncharacterized protein</fullName>
    </submittedName>
</protein>
<gene>
    <name evidence="1" type="ORF">LTR09_004908</name>
</gene>
<reference evidence="1" key="1">
    <citation type="submission" date="2023-04" db="EMBL/GenBank/DDBJ databases">
        <title>Black Yeasts Isolated from many extreme environments.</title>
        <authorList>
            <person name="Coleine C."/>
            <person name="Stajich J.E."/>
            <person name="Selbmann L."/>
        </authorList>
    </citation>
    <scope>NUCLEOTIDE SEQUENCE</scope>
    <source>
        <strain evidence="1">CCFEE 5312</strain>
    </source>
</reference>
<dbReference type="AlphaFoldDB" id="A0AAJ0GCP9"/>
<sequence length="187" mass="20768">MAHHRGESVDRTLGQRKVIEDVLSTFRDQLTTAVTNEDDSALAELSARLIKASAGVDDENLGPKQTSSQREANRAAWKVMIEHIWEEKKAAAIVHIKQVGAEQTAAAKARVDQYFDKRTAEASQLRKETVEIAQIAEESAVQMRQLEKQTAAMMQNTKKEMADAKQVADSLKAGAAARRRRWIASAR</sequence>
<keyword evidence="2" id="KW-1185">Reference proteome</keyword>
<name>A0AAJ0GCP9_9PEZI</name>
<accession>A0AAJ0GCP9</accession>
<dbReference type="EMBL" id="JAWDJX010000013">
    <property type="protein sequence ID" value="KAK3054130.1"/>
    <property type="molecule type" value="Genomic_DNA"/>
</dbReference>
<proteinExistence type="predicted"/>
<evidence type="ECO:0000313" key="1">
    <source>
        <dbReference type="EMBL" id="KAK3054130.1"/>
    </source>
</evidence>
<comment type="caution">
    <text evidence="1">The sequence shown here is derived from an EMBL/GenBank/DDBJ whole genome shotgun (WGS) entry which is preliminary data.</text>
</comment>
<evidence type="ECO:0000313" key="2">
    <source>
        <dbReference type="Proteomes" id="UP001271007"/>
    </source>
</evidence>
<dbReference type="Proteomes" id="UP001271007">
    <property type="component" value="Unassembled WGS sequence"/>
</dbReference>
<organism evidence="1 2">
    <name type="scientific">Extremus antarcticus</name>
    <dbReference type="NCBI Taxonomy" id="702011"/>
    <lineage>
        <taxon>Eukaryota</taxon>
        <taxon>Fungi</taxon>
        <taxon>Dikarya</taxon>
        <taxon>Ascomycota</taxon>
        <taxon>Pezizomycotina</taxon>
        <taxon>Dothideomycetes</taxon>
        <taxon>Dothideomycetidae</taxon>
        <taxon>Mycosphaerellales</taxon>
        <taxon>Extremaceae</taxon>
        <taxon>Extremus</taxon>
    </lineage>
</organism>